<sequence length="146" mass="16674">MGNEEASLEYSVWGTIELHPPVPLAQLWGLADQDAFWNKLATTPHEADDLEPPATARQPAWEFVPDEDAGTDDQGRPRTIRYLRVNDQDVTRAEVDRRLRDVARSVGANHAFHGRLRYEGYTDDGEIWLRSGSGSPVWRDTTPRYW</sequence>
<keyword evidence="3" id="KW-1185">Reference proteome</keyword>
<dbReference type="EMBL" id="JAVRFJ010000046">
    <property type="protein sequence ID" value="MDT0573119.1"/>
    <property type="molecule type" value="Genomic_DNA"/>
</dbReference>
<protein>
    <recommendedName>
        <fullName evidence="4">Glyoxalase-like domain-containing protein</fullName>
    </recommendedName>
</protein>
<organism evidence="2 3">
    <name type="scientific">Streptomyces gottesmaniae</name>
    <dbReference type="NCBI Taxonomy" id="3075518"/>
    <lineage>
        <taxon>Bacteria</taxon>
        <taxon>Bacillati</taxon>
        <taxon>Actinomycetota</taxon>
        <taxon>Actinomycetes</taxon>
        <taxon>Kitasatosporales</taxon>
        <taxon>Streptomycetaceae</taxon>
        <taxon>Streptomyces</taxon>
    </lineage>
</organism>
<accession>A0ABU2ZBZ2</accession>
<gene>
    <name evidence="2" type="ORF">RM704_37665</name>
</gene>
<evidence type="ECO:0000313" key="2">
    <source>
        <dbReference type="EMBL" id="MDT0573119.1"/>
    </source>
</evidence>
<comment type="caution">
    <text evidence="2">The sequence shown here is derived from an EMBL/GenBank/DDBJ whole genome shotgun (WGS) entry which is preliminary data.</text>
</comment>
<evidence type="ECO:0000313" key="3">
    <source>
        <dbReference type="Proteomes" id="UP001180737"/>
    </source>
</evidence>
<evidence type="ECO:0000256" key="1">
    <source>
        <dbReference type="SAM" id="MobiDB-lite"/>
    </source>
</evidence>
<dbReference type="RefSeq" id="WP_157856629.1">
    <property type="nucleotide sequence ID" value="NZ_JAVRFJ010000046.1"/>
</dbReference>
<evidence type="ECO:0008006" key="4">
    <source>
        <dbReference type="Google" id="ProtNLM"/>
    </source>
</evidence>
<dbReference type="Proteomes" id="UP001180737">
    <property type="component" value="Unassembled WGS sequence"/>
</dbReference>
<proteinExistence type="predicted"/>
<reference evidence="2" key="1">
    <citation type="submission" date="2024-05" db="EMBL/GenBank/DDBJ databases">
        <title>30 novel species of actinomycetes from the DSMZ collection.</title>
        <authorList>
            <person name="Nouioui I."/>
        </authorList>
    </citation>
    <scope>NUCLEOTIDE SEQUENCE</scope>
    <source>
        <strain evidence="2">DSM 3412</strain>
    </source>
</reference>
<feature type="region of interest" description="Disordered" evidence="1">
    <location>
        <begin position="44"/>
        <end position="77"/>
    </location>
</feature>
<name>A0ABU2ZBZ2_9ACTN</name>